<dbReference type="EMBL" id="NCSJ02000069">
    <property type="protein sequence ID" value="RFU31744.1"/>
    <property type="molecule type" value="Genomic_DNA"/>
</dbReference>
<organism evidence="5 6">
    <name type="scientific">Scytalidium lignicola</name>
    <name type="common">Hyphomycete</name>
    <dbReference type="NCBI Taxonomy" id="5539"/>
    <lineage>
        <taxon>Eukaryota</taxon>
        <taxon>Fungi</taxon>
        <taxon>Dikarya</taxon>
        <taxon>Ascomycota</taxon>
        <taxon>Pezizomycotina</taxon>
        <taxon>Leotiomycetes</taxon>
        <taxon>Leotiomycetes incertae sedis</taxon>
        <taxon>Scytalidium</taxon>
    </lineage>
</organism>
<sequence>MAFLKGPNGEDVLPIKINGKPEPLDMNRVFPVVSSAQDKIVHYAQSATPEQAIRASESSYEAFLKWRQTTHTYRRDFILRAADLIESRRDKFVEIQVLETSCPLTWAQFNVQLITGCFREIAANISQATTGELPPLESPGALALVYQEPIGPVLAISPWNASMVISGRALAAPIAAGCSVVFKASELAPRVHHYIVETLEDAGLPAGLVNILQAARDHSPAVTEAIIAHRAIRKIEFTGSAAVGRIIGQVASKYLKPVLMELGGKAPAVVLKDADPKHAASKIIEGALLHHGQICMSTDRIVVVQDVAEPLIAELQSYLTAHYPNGAGYAVTKAQATRAHNLLINAQKAGARFLIGDASLRGASLTPTIITDVNSTHAIFHEEIFAPAAILTIVKDENEAIKVANETQHGLNAAVHSRDVLAALRVAKQIEAGQVHIGSITEYDEANIPIGGTKDSGWGRNNGKYALREFLVEKTITIHDPVANGNSFGTGK</sequence>
<dbReference type="InterPro" id="IPR050740">
    <property type="entry name" value="Aldehyde_DH_Superfamily"/>
</dbReference>
<protein>
    <recommendedName>
        <fullName evidence="4">Aldehyde dehydrogenase domain-containing protein</fullName>
    </recommendedName>
</protein>
<proteinExistence type="inferred from homology"/>
<dbReference type="Gene3D" id="3.40.309.10">
    <property type="entry name" value="Aldehyde Dehydrogenase, Chain A, domain 2"/>
    <property type="match status" value="1"/>
</dbReference>
<evidence type="ECO:0000313" key="5">
    <source>
        <dbReference type="EMBL" id="RFU31744.1"/>
    </source>
</evidence>
<dbReference type="InterPro" id="IPR016161">
    <property type="entry name" value="Ald_DH/histidinol_DH"/>
</dbReference>
<keyword evidence="1 3" id="KW-0560">Oxidoreductase</keyword>
<dbReference type="GO" id="GO:0004777">
    <property type="term" value="F:succinate-semialdehyde dehydrogenase (NAD+) activity"/>
    <property type="evidence" value="ECO:0007669"/>
    <property type="project" value="TreeGrafter"/>
</dbReference>
<feature type="domain" description="Aldehyde dehydrogenase" evidence="4">
    <location>
        <begin position="29"/>
        <end position="476"/>
    </location>
</feature>
<evidence type="ECO:0000256" key="2">
    <source>
        <dbReference type="PROSITE-ProRule" id="PRU10007"/>
    </source>
</evidence>
<dbReference type="OMA" id="YGQVHAN"/>
<dbReference type="AlphaFoldDB" id="A0A3E2HEA9"/>
<dbReference type="Pfam" id="PF00171">
    <property type="entry name" value="Aldedh"/>
    <property type="match status" value="1"/>
</dbReference>
<comment type="caution">
    <text evidence="5">The sequence shown here is derived from an EMBL/GenBank/DDBJ whole genome shotgun (WGS) entry which is preliminary data.</text>
</comment>
<evidence type="ECO:0000313" key="6">
    <source>
        <dbReference type="Proteomes" id="UP000258309"/>
    </source>
</evidence>
<dbReference type="OrthoDB" id="310895at2759"/>
<dbReference type="GO" id="GO:0009450">
    <property type="term" value="P:gamma-aminobutyric acid catabolic process"/>
    <property type="evidence" value="ECO:0007669"/>
    <property type="project" value="TreeGrafter"/>
</dbReference>
<evidence type="ECO:0000256" key="3">
    <source>
        <dbReference type="RuleBase" id="RU003345"/>
    </source>
</evidence>
<dbReference type="Proteomes" id="UP000258309">
    <property type="component" value="Unassembled WGS sequence"/>
</dbReference>
<dbReference type="PROSITE" id="PS00687">
    <property type="entry name" value="ALDEHYDE_DEHYDR_GLU"/>
    <property type="match status" value="1"/>
</dbReference>
<dbReference type="InterPro" id="IPR015590">
    <property type="entry name" value="Aldehyde_DH_dom"/>
</dbReference>
<reference evidence="5 6" key="1">
    <citation type="submission" date="2018-05" db="EMBL/GenBank/DDBJ databases">
        <title>Draft genome sequence of Scytalidium lignicola DSM 105466, a ubiquitous saprotrophic fungus.</title>
        <authorList>
            <person name="Buettner E."/>
            <person name="Gebauer A.M."/>
            <person name="Hofrichter M."/>
            <person name="Liers C."/>
            <person name="Kellner H."/>
        </authorList>
    </citation>
    <scope>NUCLEOTIDE SEQUENCE [LARGE SCALE GENOMIC DNA]</scope>
    <source>
        <strain evidence="5 6">DSM 105466</strain>
    </source>
</reference>
<dbReference type="InterPro" id="IPR016163">
    <property type="entry name" value="Ald_DH_C"/>
</dbReference>
<comment type="similarity">
    <text evidence="3">Belongs to the aldehyde dehydrogenase family.</text>
</comment>
<dbReference type="InterPro" id="IPR029510">
    <property type="entry name" value="Ald_DH_CS_GLU"/>
</dbReference>
<keyword evidence="6" id="KW-1185">Reference proteome</keyword>
<name>A0A3E2HEA9_SCYLI</name>
<feature type="active site" evidence="2">
    <location>
        <position position="261"/>
    </location>
</feature>
<feature type="non-terminal residue" evidence="5">
    <location>
        <position position="1"/>
    </location>
</feature>
<evidence type="ECO:0000259" key="4">
    <source>
        <dbReference type="Pfam" id="PF00171"/>
    </source>
</evidence>
<feature type="non-terminal residue" evidence="5">
    <location>
        <position position="492"/>
    </location>
</feature>
<accession>A0A3E2HEA9</accession>
<dbReference type="PANTHER" id="PTHR43353">
    <property type="entry name" value="SUCCINATE-SEMIALDEHYDE DEHYDROGENASE, MITOCHONDRIAL"/>
    <property type="match status" value="1"/>
</dbReference>
<dbReference type="STRING" id="5539.A0A3E2HEA9"/>
<gene>
    <name evidence="5" type="ORF">B7463_g4612</name>
</gene>
<dbReference type="InterPro" id="IPR016162">
    <property type="entry name" value="Ald_DH_N"/>
</dbReference>
<dbReference type="PANTHER" id="PTHR43353:SF6">
    <property type="entry name" value="CYTOPLASMIC ALDEHYDE DEHYDROGENASE (EUROFUNG)"/>
    <property type="match status" value="1"/>
</dbReference>
<dbReference type="SUPFAM" id="SSF53720">
    <property type="entry name" value="ALDH-like"/>
    <property type="match status" value="1"/>
</dbReference>
<evidence type="ECO:0000256" key="1">
    <source>
        <dbReference type="ARBA" id="ARBA00023002"/>
    </source>
</evidence>
<dbReference type="Gene3D" id="3.40.605.10">
    <property type="entry name" value="Aldehyde Dehydrogenase, Chain A, domain 1"/>
    <property type="match status" value="1"/>
</dbReference>